<sequence>MPAPNDFTVGWICAVGTELVAAQSFLDEKYDVPDHVPVNDNNAYTLGRMGRHNIVIAAMPHWQYGLVSAATSSRDMLRSFPNLRIGLMVGVGGGAPSKKHDIRLGDVVVSSPGYANGGVLQYDYGKTVQDESFTITGYLNQPPQFILTALSVLEAEYESEGHLIHQAVDAVLQERPKLKRKYHRPDAITDRLYIPTFKHPREDADCKYACGNCISNLVPRNERAEDENIPAIHYGLIASANQLMTDALIRDKLSAEKDVICFEMEAAGLMNHFPCLVVRGICDYSDTHKNEVWQGYAAMVAAAYAKDLLRKIAPNKVEAEKKLSDVLSDVDKKLTGVQSIVESIQQDNHALKLGKWLSPSDPSTNLNKALESRHEGTGSWFLNSPEYSTWKIKKNSFLWLNGIPGCGKTVLASTIVEDLEKRDIHSPNLLYFYFDFSDTRKQTVQNMLHSLIMQLQHKRKDVRDHLDSLYSTSNNGQRGPGLAMLQKAFQDMIQRSGNLWIVLDALDECGKWQESQSLLQWIETLRQPGANIHILVTSRPEQYIESSIRQWAHIGEIIPLQGVKVRNDIRDYIQARVRESQGLNRWRDRHDVQKEIENTLVEKADGMFRWVACQLDALEDSFDYESLQEALRSLPDTLDETYSRILTKMSHKHRRHTIRILQFLVHSKYPPRLDELVDAIAVKTTGATLFNPNDRLPDPREITRYCSGLVVVGKERTEDSGVTRDEYSEFSYINDDEYSEFGYDDDSKSTDTLQLAHYSVKEWLTSNRLEKDMARSLSKVNASASIAKICLAYIIQVGRNVTPHGKLLLSKPYPLIHYARRYWNEGPDKTEEEASSETLRQLILEFLSCENAFKLFHSYKNDGLPLFQDILPSKLHWAVFRGLVHTVQNLLRNGADANCVIDTWGSHISRAVNHNKVKIAQVLIDNGANVNEMNWDKTLLSLAASNDYEEMVKMLLRNGADINLGTHTALHNAANRGCRGIVQVLLDNGAKIDAVDEFGNTALICAANNGHERIVQTLLDRGADVNVMDGFGWTALIYACEHGFESIVQTLLDEGAEVNTVGKSRDGKSRDTALKRAEMHRYKGIIQLLLDKGGKAYALDRQVLTLGETPQS</sequence>
<organism evidence="1 2">
    <name type="scientific">Hypoxylon rubiginosum</name>
    <dbReference type="NCBI Taxonomy" id="110542"/>
    <lineage>
        <taxon>Eukaryota</taxon>
        <taxon>Fungi</taxon>
        <taxon>Dikarya</taxon>
        <taxon>Ascomycota</taxon>
        <taxon>Pezizomycotina</taxon>
        <taxon>Sordariomycetes</taxon>
        <taxon>Xylariomycetidae</taxon>
        <taxon>Xylariales</taxon>
        <taxon>Hypoxylaceae</taxon>
        <taxon>Hypoxylon</taxon>
    </lineage>
</organism>
<accession>A0ACC0CVU2</accession>
<name>A0ACC0CVU2_9PEZI</name>
<protein>
    <submittedName>
        <fullName evidence="1">Uncharacterized protein</fullName>
    </submittedName>
</protein>
<gene>
    <name evidence="1" type="ORF">F4821DRAFT_242598</name>
</gene>
<reference evidence="1 2" key="1">
    <citation type="journal article" date="2022" name="New Phytol.">
        <title>Ecological generalism drives hyperdiversity of secondary metabolite gene clusters in xylarialean endophytes.</title>
        <authorList>
            <person name="Franco M.E.E."/>
            <person name="Wisecaver J.H."/>
            <person name="Arnold A.E."/>
            <person name="Ju Y.M."/>
            <person name="Slot J.C."/>
            <person name="Ahrendt S."/>
            <person name="Moore L.P."/>
            <person name="Eastman K.E."/>
            <person name="Scott K."/>
            <person name="Konkel Z."/>
            <person name="Mondo S.J."/>
            <person name="Kuo A."/>
            <person name="Hayes R.D."/>
            <person name="Haridas S."/>
            <person name="Andreopoulos B."/>
            <person name="Riley R."/>
            <person name="LaButti K."/>
            <person name="Pangilinan J."/>
            <person name="Lipzen A."/>
            <person name="Amirebrahimi M."/>
            <person name="Yan J."/>
            <person name="Adam C."/>
            <person name="Keymanesh K."/>
            <person name="Ng V."/>
            <person name="Louie K."/>
            <person name="Northen T."/>
            <person name="Drula E."/>
            <person name="Henrissat B."/>
            <person name="Hsieh H.M."/>
            <person name="Youens-Clark K."/>
            <person name="Lutzoni F."/>
            <person name="Miadlikowska J."/>
            <person name="Eastwood D.C."/>
            <person name="Hamelin R.C."/>
            <person name="Grigoriev I.V."/>
            <person name="U'Ren J.M."/>
        </authorList>
    </citation>
    <scope>NUCLEOTIDE SEQUENCE [LARGE SCALE GENOMIC DNA]</scope>
    <source>
        <strain evidence="1 2">ER1909</strain>
    </source>
</reference>
<dbReference type="EMBL" id="MU394335">
    <property type="protein sequence ID" value="KAI6084613.1"/>
    <property type="molecule type" value="Genomic_DNA"/>
</dbReference>
<evidence type="ECO:0000313" key="1">
    <source>
        <dbReference type="EMBL" id="KAI6084613.1"/>
    </source>
</evidence>
<dbReference type="Proteomes" id="UP001497680">
    <property type="component" value="Unassembled WGS sequence"/>
</dbReference>
<evidence type="ECO:0000313" key="2">
    <source>
        <dbReference type="Proteomes" id="UP001497680"/>
    </source>
</evidence>
<proteinExistence type="predicted"/>
<comment type="caution">
    <text evidence="1">The sequence shown here is derived from an EMBL/GenBank/DDBJ whole genome shotgun (WGS) entry which is preliminary data.</text>
</comment>
<keyword evidence="2" id="KW-1185">Reference proteome</keyword>